<proteinExistence type="predicted"/>
<dbReference type="EMBL" id="PP848851">
    <property type="protein sequence ID" value="XCG96876.1"/>
    <property type="molecule type" value="Genomic_DNA"/>
</dbReference>
<protein>
    <submittedName>
        <fullName evidence="1">Uncharacterized protein</fullName>
    </submittedName>
</protein>
<organism evidence="1">
    <name type="scientific">Klebsiella phage vB_Kpn2-P2</name>
    <dbReference type="NCBI Taxonomy" id="3230849"/>
    <lineage>
        <taxon>Viruses</taxon>
    </lineage>
</organism>
<evidence type="ECO:0000313" key="1">
    <source>
        <dbReference type="EMBL" id="XCG96876.1"/>
    </source>
</evidence>
<reference evidence="1" key="1">
    <citation type="submission" date="2024-05" db="EMBL/GenBank/DDBJ databases">
        <authorList>
            <person name="Ferriol-Gonzalez C."/>
            <person name="Concha-Eloko R."/>
            <person name="Bernabeu-Gimeno M."/>
            <person name="Fernandez-Cuenca F."/>
            <person name="Canada-Garcia J.E."/>
            <person name="Garcia-Cobos S."/>
            <person name="Sanjuan R."/>
            <person name="Domingo-Calap P."/>
        </authorList>
    </citation>
    <scope>NUCLEOTIDE SEQUENCE</scope>
</reference>
<name>A0AAU8EG89_9VIRU</name>
<sequence>MKKLKPRYRVKRIQDLKAGEIVFDELHKRHLVVSAPGVYQEGHLYGVPAWKFAYQVCGKPKTSGRIIAWLPENSEVFVYSHSLR</sequence>
<accession>A0AAU8EG89</accession>
<gene>
    <name evidence="1" type="ORF">vBKpn2P2_28</name>
</gene>